<evidence type="ECO:0000259" key="2">
    <source>
        <dbReference type="SMART" id="SM01173"/>
    </source>
</evidence>
<name>A0A1R1PIN0_ZANCU</name>
<accession>A0A1R1PIN0</accession>
<proteinExistence type="predicted"/>
<dbReference type="InterPro" id="IPR021933">
    <property type="entry name" value="SERRATE/Ars2_N"/>
</dbReference>
<reference evidence="4" key="1">
    <citation type="submission" date="2017-01" db="EMBL/GenBank/DDBJ databases">
        <authorList>
            <person name="Wang Y."/>
            <person name="White M."/>
            <person name="Kvist S."/>
            <person name="Moncalvo J.-M."/>
        </authorList>
    </citation>
    <scope>NUCLEOTIDE SEQUENCE [LARGE SCALE GENOMIC DNA]</scope>
    <source>
        <strain evidence="4">COL-18-3</strain>
    </source>
</reference>
<feature type="non-terminal residue" evidence="3">
    <location>
        <position position="478"/>
    </location>
</feature>
<feature type="compositionally biased region" description="Basic and acidic residues" evidence="1">
    <location>
        <begin position="1"/>
        <end position="48"/>
    </location>
</feature>
<feature type="compositionally biased region" description="Basic and acidic residues" evidence="1">
    <location>
        <begin position="81"/>
        <end position="98"/>
    </location>
</feature>
<feature type="region of interest" description="Disordered" evidence="1">
    <location>
        <begin position="392"/>
        <end position="420"/>
    </location>
</feature>
<dbReference type="PANTHER" id="PTHR13165">
    <property type="entry name" value="ARSENITE-RESISTANCE PROTEIN 2"/>
    <property type="match status" value="1"/>
</dbReference>
<gene>
    <name evidence="3" type="ORF">AX774_g5777</name>
</gene>
<feature type="compositionally biased region" description="Basic and acidic residues" evidence="1">
    <location>
        <begin position="60"/>
        <end position="74"/>
    </location>
</feature>
<evidence type="ECO:0000313" key="4">
    <source>
        <dbReference type="Proteomes" id="UP000188320"/>
    </source>
</evidence>
<sequence length="478" mass="55476">MSHADEGIRRSTDYISDEERNYDSGRQKYQRERESPDGYNGREVDRFGRIRRSRSPQGGRYERSRSRSPGRDYRGGGGGGYRREGGYKGRGRYREDSRGYSSRRYGSARGDEQSSEREGGMGEQQGQDMGGVMDPFKLDLVVPFKYFCEWKRLQNRGKKLEQEELHRQYEEYRRQTLNKMYQQFFDEHKEEDWFVERYKPEEQKTRQQEVKRLKKRYYEEFLGQLERGELDNTCLDQSKAEENAMDEDAQVQETYTLFIKTIPPTVARAALESELKKVEGFDYLSLSEPNATRNYHRFGWAKFVEGTDMDSVLQTLSELKVGETTFTLSKHTKSSTAQQRTAPEQTSLPERIKSDLEVIREAVKQFDERTDSETFKMGDAIRARMDSELAANTKAKAAASKSASTPTSTSTPTPEDDSEAELAVAKKELDLSIEYLRKVHYYCYYCSAVYENREDFSRKCAPVHYRRPCSSATPPSSN</sequence>
<protein>
    <submittedName>
        <fullName evidence="3">Serrate RNA effector molecule-like protein</fullName>
    </submittedName>
</protein>
<dbReference type="InterPro" id="IPR025239">
    <property type="entry name" value="DUF4187"/>
</dbReference>
<dbReference type="Pfam" id="PF13821">
    <property type="entry name" value="DUF4187"/>
    <property type="match status" value="1"/>
</dbReference>
<organism evidence="3 4">
    <name type="scientific">Zancudomyces culisetae</name>
    <name type="common">Gut fungus</name>
    <name type="synonym">Smittium culisetae</name>
    <dbReference type="NCBI Taxonomy" id="1213189"/>
    <lineage>
        <taxon>Eukaryota</taxon>
        <taxon>Fungi</taxon>
        <taxon>Fungi incertae sedis</taxon>
        <taxon>Zoopagomycota</taxon>
        <taxon>Kickxellomycotina</taxon>
        <taxon>Harpellomycetes</taxon>
        <taxon>Harpellales</taxon>
        <taxon>Legeriomycetaceae</taxon>
        <taxon>Zancudomyces</taxon>
    </lineage>
</organism>
<dbReference type="SMART" id="SM01173">
    <property type="entry name" value="DUF4187"/>
    <property type="match status" value="1"/>
</dbReference>
<dbReference type="EMBL" id="LSSK01001080">
    <property type="protein sequence ID" value="OMH80779.1"/>
    <property type="molecule type" value="Genomic_DNA"/>
</dbReference>
<dbReference type="GO" id="GO:0016604">
    <property type="term" value="C:nuclear body"/>
    <property type="evidence" value="ECO:0007669"/>
    <property type="project" value="TreeGrafter"/>
</dbReference>
<dbReference type="PANTHER" id="PTHR13165:SF0">
    <property type="entry name" value="SERRATE RNA EFFECTOR MOLECULE HOMOLOG"/>
    <property type="match status" value="1"/>
</dbReference>
<feature type="compositionally biased region" description="Basic and acidic residues" evidence="1">
    <location>
        <begin position="109"/>
        <end position="120"/>
    </location>
</feature>
<dbReference type="Proteomes" id="UP000188320">
    <property type="component" value="Unassembled WGS sequence"/>
</dbReference>
<dbReference type="InterPro" id="IPR039727">
    <property type="entry name" value="SE/Ars2"/>
</dbReference>
<comment type="caution">
    <text evidence="3">The sequence shown here is derived from an EMBL/GenBank/DDBJ whole genome shotgun (WGS) entry which is preliminary data.</text>
</comment>
<feature type="domain" description="DUF4187" evidence="2">
    <location>
        <begin position="413"/>
        <end position="464"/>
    </location>
</feature>
<feature type="region of interest" description="Disordered" evidence="1">
    <location>
        <begin position="1"/>
        <end position="131"/>
    </location>
</feature>
<keyword evidence="4" id="KW-1185">Reference proteome</keyword>
<dbReference type="OrthoDB" id="342064at2759"/>
<feature type="compositionally biased region" description="Low complexity" evidence="1">
    <location>
        <begin position="99"/>
        <end position="108"/>
    </location>
</feature>
<feature type="compositionally biased region" description="Low complexity" evidence="1">
    <location>
        <begin position="393"/>
        <end position="413"/>
    </location>
</feature>
<evidence type="ECO:0000256" key="1">
    <source>
        <dbReference type="SAM" id="MobiDB-lite"/>
    </source>
</evidence>
<dbReference type="AlphaFoldDB" id="A0A1R1PIN0"/>
<evidence type="ECO:0000313" key="3">
    <source>
        <dbReference type="EMBL" id="OMH80779.1"/>
    </source>
</evidence>
<dbReference type="Pfam" id="PF12066">
    <property type="entry name" value="SERRATE_Ars2_N"/>
    <property type="match status" value="1"/>
</dbReference>